<feature type="non-terminal residue" evidence="2">
    <location>
        <position position="1"/>
    </location>
</feature>
<name>A0A176RYR4_9GAMM</name>
<protein>
    <recommendedName>
        <fullName evidence="1">DUF4384 domain-containing protein</fullName>
    </recommendedName>
</protein>
<organism evidence="2 3">
    <name type="scientific">Candidatus Thiomargarita nelsonii</name>
    <dbReference type="NCBI Taxonomy" id="1003181"/>
    <lineage>
        <taxon>Bacteria</taxon>
        <taxon>Pseudomonadati</taxon>
        <taxon>Pseudomonadota</taxon>
        <taxon>Gammaproteobacteria</taxon>
        <taxon>Thiotrichales</taxon>
        <taxon>Thiotrichaceae</taxon>
        <taxon>Thiomargarita</taxon>
    </lineage>
</organism>
<dbReference type="Pfam" id="PF14326">
    <property type="entry name" value="DUF4384"/>
    <property type="match status" value="1"/>
</dbReference>
<accession>A0A176RYR4</accession>
<feature type="domain" description="DUF4384" evidence="1">
    <location>
        <begin position="3"/>
        <end position="82"/>
    </location>
</feature>
<gene>
    <name evidence="2" type="ORF">THIOM_003442</name>
</gene>
<dbReference type="AlphaFoldDB" id="A0A176RYR4"/>
<dbReference type="EMBL" id="LUTY01002078">
    <property type="protein sequence ID" value="OAD20828.1"/>
    <property type="molecule type" value="Genomic_DNA"/>
</dbReference>
<evidence type="ECO:0000313" key="2">
    <source>
        <dbReference type="EMBL" id="OAD20828.1"/>
    </source>
</evidence>
<evidence type="ECO:0000313" key="3">
    <source>
        <dbReference type="Proteomes" id="UP000076962"/>
    </source>
</evidence>
<dbReference type="InterPro" id="IPR025493">
    <property type="entry name" value="DUF4384"/>
</dbReference>
<comment type="caution">
    <text evidence="2">The sequence shown here is derived from an EMBL/GenBank/DDBJ whole genome shotgun (WGS) entry which is preliminary data.</text>
</comment>
<keyword evidence="3" id="KW-1185">Reference proteome</keyword>
<evidence type="ECO:0000259" key="1">
    <source>
        <dbReference type="Pfam" id="PF14326"/>
    </source>
</evidence>
<dbReference type="Proteomes" id="UP000076962">
    <property type="component" value="Unassembled WGS sequence"/>
</dbReference>
<sequence>RDLRKGDILTFTLHNDSEQDYYCYLINISSNGAISAIFPHPDERMEYALVKADEKRELTEDALFLMEDVGEETIKIIVSSQPIDVSLFEQEKFRERREFNPLERLLVNAVHGERGLTRVSPYEWVAGQVTFEIK</sequence>
<proteinExistence type="predicted"/>
<reference evidence="2 3" key="1">
    <citation type="submission" date="2016-05" db="EMBL/GenBank/DDBJ databases">
        <title>Single-cell genome of chain-forming Candidatus Thiomargarita nelsonii and comparison to other large sulfur-oxidizing bacteria.</title>
        <authorList>
            <person name="Winkel M."/>
            <person name="Salman V."/>
            <person name="Woyke T."/>
            <person name="Schulz-Vogt H."/>
            <person name="Richter M."/>
            <person name="Flood B."/>
            <person name="Bailey J."/>
            <person name="Amann R."/>
            <person name="Mussmann M."/>
        </authorList>
    </citation>
    <scope>NUCLEOTIDE SEQUENCE [LARGE SCALE GENOMIC DNA]</scope>
    <source>
        <strain evidence="2 3">THI036</strain>
    </source>
</reference>